<reference evidence="2 3" key="1">
    <citation type="submission" date="2024-07" db="EMBL/GenBank/DDBJ databases">
        <title>Section-level genome sequencing and comparative genomics of Aspergillus sections Usti and Cavernicolus.</title>
        <authorList>
            <consortium name="Lawrence Berkeley National Laboratory"/>
            <person name="Nybo J.L."/>
            <person name="Vesth T.C."/>
            <person name="Theobald S."/>
            <person name="Frisvad J.C."/>
            <person name="Larsen T.O."/>
            <person name="Kjaerboelling I."/>
            <person name="Rothschild-Mancinelli K."/>
            <person name="Lyhne E.K."/>
            <person name="Kogle M.E."/>
            <person name="Barry K."/>
            <person name="Clum A."/>
            <person name="Na H."/>
            <person name="Ledsgaard L."/>
            <person name="Lin J."/>
            <person name="Lipzen A."/>
            <person name="Kuo A."/>
            <person name="Riley R."/>
            <person name="Mondo S."/>
            <person name="Labutti K."/>
            <person name="Haridas S."/>
            <person name="Pangalinan J."/>
            <person name="Salamov A.A."/>
            <person name="Simmons B.A."/>
            <person name="Magnuson J.K."/>
            <person name="Chen J."/>
            <person name="Drula E."/>
            <person name="Henrissat B."/>
            <person name="Wiebenga A."/>
            <person name="Lubbers R.J."/>
            <person name="Gomes A.C."/>
            <person name="Makela M.R."/>
            <person name="Stajich J."/>
            <person name="Grigoriev I.V."/>
            <person name="Mortensen U.H."/>
            <person name="De Vries R.P."/>
            <person name="Baker S.E."/>
            <person name="Andersen M.R."/>
        </authorList>
    </citation>
    <scope>NUCLEOTIDE SEQUENCE [LARGE SCALE GENOMIC DNA]</scope>
    <source>
        <strain evidence="2 3">CBS 588.65</strain>
    </source>
</reference>
<evidence type="ECO:0000313" key="2">
    <source>
        <dbReference type="EMBL" id="KAL2816142.1"/>
    </source>
</evidence>
<sequence length="151" mass="16780">MKDRSALATGIPERFTLCGGASDKKHAVGRRSSCHSRRLLFPAWLEFQSPPEMAILSERVHECCRHETSASFCPRIVRGPRQGHHGSRSRKPNNTRGFARGLINRVVTQPVTGILILMISLLTVIILIDIVFSMLILPLPRAASCICIIQI</sequence>
<dbReference type="EMBL" id="JBFXLT010000024">
    <property type="protein sequence ID" value="KAL2816142.1"/>
    <property type="molecule type" value="Genomic_DNA"/>
</dbReference>
<organism evidence="2 3">
    <name type="scientific">Aspergillus granulosus</name>
    <dbReference type="NCBI Taxonomy" id="176169"/>
    <lineage>
        <taxon>Eukaryota</taxon>
        <taxon>Fungi</taxon>
        <taxon>Dikarya</taxon>
        <taxon>Ascomycota</taxon>
        <taxon>Pezizomycotina</taxon>
        <taxon>Eurotiomycetes</taxon>
        <taxon>Eurotiomycetidae</taxon>
        <taxon>Eurotiales</taxon>
        <taxon>Aspergillaceae</taxon>
        <taxon>Aspergillus</taxon>
        <taxon>Aspergillus subgen. Nidulantes</taxon>
    </lineage>
</organism>
<keyword evidence="3" id="KW-1185">Reference proteome</keyword>
<proteinExistence type="predicted"/>
<feature type="transmembrane region" description="Helical" evidence="1">
    <location>
        <begin position="114"/>
        <end position="137"/>
    </location>
</feature>
<evidence type="ECO:0000256" key="1">
    <source>
        <dbReference type="SAM" id="Phobius"/>
    </source>
</evidence>
<keyword evidence="1" id="KW-0472">Membrane</keyword>
<gene>
    <name evidence="2" type="ORF">BJX63DRAFT_148464</name>
</gene>
<protein>
    <submittedName>
        <fullName evidence="2">Uncharacterized protein</fullName>
    </submittedName>
</protein>
<keyword evidence="1" id="KW-0812">Transmembrane</keyword>
<evidence type="ECO:0000313" key="3">
    <source>
        <dbReference type="Proteomes" id="UP001610334"/>
    </source>
</evidence>
<comment type="caution">
    <text evidence="2">The sequence shown here is derived from an EMBL/GenBank/DDBJ whole genome shotgun (WGS) entry which is preliminary data.</text>
</comment>
<dbReference type="Proteomes" id="UP001610334">
    <property type="component" value="Unassembled WGS sequence"/>
</dbReference>
<accession>A0ABR4HKX9</accession>
<keyword evidence="1" id="KW-1133">Transmembrane helix</keyword>
<name>A0ABR4HKX9_9EURO</name>